<dbReference type="RefSeq" id="WP_187466625.1">
    <property type="nucleotide sequence ID" value="NZ_JACSIT010000100.1"/>
</dbReference>
<reference evidence="2" key="1">
    <citation type="submission" date="2020-08" db="EMBL/GenBank/DDBJ databases">
        <title>Lewinella bacteria from marine environments.</title>
        <authorList>
            <person name="Zhong Y."/>
        </authorList>
    </citation>
    <scope>NUCLEOTIDE SEQUENCE</scope>
    <source>
        <strain evidence="2">KCTC 42187</strain>
    </source>
</reference>
<keyword evidence="1" id="KW-0732">Signal</keyword>
<proteinExistence type="predicted"/>
<dbReference type="AlphaFoldDB" id="A0A923T8G6"/>
<dbReference type="Proteomes" id="UP000650081">
    <property type="component" value="Unassembled WGS sequence"/>
</dbReference>
<feature type="signal peptide" evidence="1">
    <location>
        <begin position="1"/>
        <end position="19"/>
    </location>
</feature>
<dbReference type="InterPro" id="IPR026444">
    <property type="entry name" value="Secre_tail"/>
</dbReference>
<dbReference type="InterPro" id="IPR030916">
    <property type="entry name" value="ELWxxDGT_rpt"/>
</dbReference>
<dbReference type="Pfam" id="PF11617">
    <property type="entry name" value="Cu-binding_MopE"/>
    <property type="match status" value="5"/>
</dbReference>
<sequence>MRKFYFALLLATLVSHLPAQDFTLIADINQGTGNSATFKDNVSIYFQDKLFFSANDGINGDELWVYENSELRLVRDINAGSGGSEIQHMHIVNGRLVFVARTASHGREWWTTDGTSEGTTLLKDINPGSSHGVWVDHGYTAEGFIVFNNTLYFTGISGDDYELWKTDGTPNGTVLVRNISLNGSSLPNSYTVFNNQVYFSCREGLWRTNGTTAGTVLVRNDDPEDFFGFEPSQLFSTENFMLMIQNQDLWVSNGTRAGTFKIRDFQSISFNWIGPRFERVNGTILFAANDGVSGDELWRTDGTAQGTTLVKDVWPGANGYAPQNAVVFKDKLYYKGNNGSSDIELFVSDGTEAGTLLFRDFNSNGSGFALPSEIVADTNFIYLNAGRSFAQEIWVSDGTAANTFEININPEGQSRPTSLYLFDGKLFCFAQTDATGYEPYIIDLISQPIDEDNDGFTADVDCDDLNPAINPGQMEIPYNGLDDDCDPMTLDDDLDQDGFVLAEDCDDINPAVNPGQMEIPYNGLDDDCDAMTFDDDLDQDGFVLAEDCDDINPAVNPGQMEIPYNGLDDDCDAMTFDDDLDQDGFVLAEDCDDINPAVNPGQTETAYNGLDDDCDATTFDDDLDQDGFVLVEDCDEINPNINPAAVDIPDNGIDEDCNGLDSLSTSTYEVENAVISIFPNPVAAELHIVVEGNLDFEARLYSLQGQLLFSGKNSSLIEVNHLASGTYLLELRGADLSTRIVERIVVRR</sequence>
<dbReference type="NCBIfam" id="TIGR04183">
    <property type="entry name" value="Por_Secre_tail"/>
    <property type="match status" value="1"/>
</dbReference>
<accession>A0A923T8G6</accession>
<comment type="caution">
    <text evidence="2">The sequence shown here is derived from an EMBL/GenBank/DDBJ whole genome shotgun (WGS) entry which is preliminary data.</text>
</comment>
<evidence type="ECO:0000313" key="2">
    <source>
        <dbReference type="EMBL" id="MBC6994554.1"/>
    </source>
</evidence>
<gene>
    <name evidence="2" type="ORF">H9S92_10285</name>
</gene>
<keyword evidence="3" id="KW-1185">Reference proteome</keyword>
<evidence type="ECO:0000313" key="3">
    <source>
        <dbReference type="Proteomes" id="UP000650081"/>
    </source>
</evidence>
<dbReference type="InterPro" id="IPR021655">
    <property type="entry name" value="Put_metal-bd"/>
</dbReference>
<organism evidence="2 3">
    <name type="scientific">Neolewinella lacunae</name>
    <dbReference type="NCBI Taxonomy" id="1517758"/>
    <lineage>
        <taxon>Bacteria</taxon>
        <taxon>Pseudomonadati</taxon>
        <taxon>Bacteroidota</taxon>
        <taxon>Saprospiria</taxon>
        <taxon>Saprospirales</taxon>
        <taxon>Lewinellaceae</taxon>
        <taxon>Neolewinella</taxon>
    </lineage>
</organism>
<protein>
    <submittedName>
        <fullName evidence="2">T9SS type A sorting domain-containing protein</fullName>
    </submittedName>
</protein>
<dbReference type="EMBL" id="JACSIT010000100">
    <property type="protein sequence ID" value="MBC6994554.1"/>
    <property type="molecule type" value="Genomic_DNA"/>
</dbReference>
<evidence type="ECO:0000256" key="1">
    <source>
        <dbReference type="SAM" id="SignalP"/>
    </source>
</evidence>
<feature type="chain" id="PRO_5037183426" evidence="1">
    <location>
        <begin position="20"/>
        <end position="748"/>
    </location>
</feature>
<name>A0A923T8G6_9BACT</name>
<dbReference type="NCBIfam" id="TIGR04534">
    <property type="entry name" value="ELWxxDGT_rpt"/>
    <property type="match status" value="1"/>
</dbReference>